<feature type="transmembrane region" description="Helical" evidence="1">
    <location>
        <begin position="20"/>
        <end position="40"/>
    </location>
</feature>
<reference evidence="2 3" key="1">
    <citation type="journal article" date="2020" name="ISME J.">
        <title>Comparative genomics reveals insights into cyanobacterial evolution and habitat adaptation.</title>
        <authorList>
            <person name="Chen M.Y."/>
            <person name="Teng W.K."/>
            <person name="Zhao L."/>
            <person name="Hu C.X."/>
            <person name="Zhou Y.K."/>
            <person name="Han B.P."/>
            <person name="Song L.R."/>
            <person name="Shu W.S."/>
        </authorList>
    </citation>
    <scope>NUCLEOTIDE SEQUENCE [LARGE SCALE GENOMIC DNA]</scope>
    <source>
        <strain evidence="2 3">FACHB-362</strain>
    </source>
</reference>
<feature type="transmembrane region" description="Helical" evidence="1">
    <location>
        <begin position="47"/>
        <end position="65"/>
    </location>
</feature>
<dbReference type="RefSeq" id="WP_190905657.1">
    <property type="nucleotide sequence ID" value="NZ_JACJTQ010000004.1"/>
</dbReference>
<comment type="caution">
    <text evidence="2">The sequence shown here is derived from an EMBL/GenBank/DDBJ whole genome shotgun (WGS) entry which is preliminary data.</text>
</comment>
<keyword evidence="1" id="KW-0472">Membrane</keyword>
<dbReference type="Proteomes" id="UP000660381">
    <property type="component" value="Unassembled WGS sequence"/>
</dbReference>
<evidence type="ECO:0000256" key="1">
    <source>
        <dbReference type="SAM" id="Phobius"/>
    </source>
</evidence>
<evidence type="ECO:0000313" key="3">
    <source>
        <dbReference type="Proteomes" id="UP000660381"/>
    </source>
</evidence>
<gene>
    <name evidence="2" type="ORF">H6G68_05130</name>
</gene>
<accession>A0ABR8J0H5</accession>
<name>A0ABR8J0H5_9NOST</name>
<feature type="transmembrane region" description="Helical" evidence="1">
    <location>
        <begin position="71"/>
        <end position="89"/>
    </location>
</feature>
<proteinExistence type="predicted"/>
<dbReference type="EMBL" id="JACJTQ010000004">
    <property type="protein sequence ID" value="MBD2691147.1"/>
    <property type="molecule type" value="Genomic_DNA"/>
</dbReference>
<sequence>MENTLFDQVFRDSEGKIVLAQIPNLPLIVWIVASLLKILFTTGKINLGLDLLAFGSLFTWAWEELFQGVNYFRRGLGILVLVGLIAWKIQ</sequence>
<organism evidence="2 3">
    <name type="scientific">Anabaena catenula FACHB-362</name>
    <dbReference type="NCBI Taxonomy" id="2692877"/>
    <lineage>
        <taxon>Bacteria</taxon>
        <taxon>Bacillati</taxon>
        <taxon>Cyanobacteriota</taxon>
        <taxon>Cyanophyceae</taxon>
        <taxon>Nostocales</taxon>
        <taxon>Nostocaceae</taxon>
        <taxon>Anabaena</taxon>
    </lineage>
</organism>
<keyword evidence="1" id="KW-0812">Transmembrane</keyword>
<protein>
    <submittedName>
        <fullName evidence="2">Uncharacterized protein</fullName>
    </submittedName>
</protein>
<keyword evidence="1" id="KW-1133">Transmembrane helix</keyword>
<keyword evidence="3" id="KW-1185">Reference proteome</keyword>
<evidence type="ECO:0000313" key="2">
    <source>
        <dbReference type="EMBL" id="MBD2691147.1"/>
    </source>
</evidence>